<dbReference type="RefSeq" id="WP_311667512.1">
    <property type="nucleotide sequence ID" value="NZ_JAVREO010000007.1"/>
</dbReference>
<reference evidence="6" key="1">
    <citation type="submission" date="2023-07" db="EMBL/GenBank/DDBJ databases">
        <title>30 novel species of actinomycetes from the DSMZ collection.</title>
        <authorList>
            <person name="Nouioui I."/>
        </authorList>
    </citation>
    <scope>NUCLEOTIDE SEQUENCE [LARGE SCALE GENOMIC DNA]</scope>
    <source>
        <strain evidence="6">DSM 44915</strain>
    </source>
</reference>
<evidence type="ECO:0000256" key="2">
    <source>
        <dbReference type="ARBA" id="ARBA00022964"/>
    </source>
</evidence>
<keyword evidence="6" id="KW-1185">Reference proteome</keyword>
<accession>A0ABU2JR47</accession>
<sequence>MQITERGERYTVIDDFLDDAELAELRRVMEHSKFSPALNSATSVLTPEDGAAYRGRRTVVRSGASDQTANGDPAAYGRIVRTITAEDAMFGTAQRDWNKLGFTFWNYPAGSRLGWHSDAGGGRQGSYILFLHDEWRASWGGETLVLDEDATHPRDGRDPKDVEAWVREADRDLVAVLPRPNRLLLLQAGTPHQVNRVDPTAALVRRSLTGHVWKKAEESGAAARDSLRRFLGALEGAAGERAPHGTS</sequence>
<evidence type="ECO:0000313" key="5">
    <source>
        <dbReference type="EMBL" id="MDT0267446.1"/>
    </source>
</evidence>
<evidence type="ECO:0000256" key="3">
    <source>
        <dbReference type="ARBA" id="ARBA00023002"/>
    </source>
</evidence>
<gene>
    <name evidence="5" type="ORF">RM844_14235</name>
</gene>
<dbReference type="Proteomes" id="UP001183410">
    <property type="component" value="Unassembled WGS sequence"/>
</dbReference>
<dbReference type="Gene3D" id="2.60.120.620">
    <property type="entry name" value="q2cbj1_9rhob like domain"/>
    <property type="match status" value="1"/>
</dbReference>
<evidence type="ECO:0000256" key="1">
    <source>
        <dbReference type="ARBA" id="ARBA00001961"/>
    </source>
</evidence>
<dbReference type="Pfam" id="PF13640">
    <property type="entry name" value="2OG-FeII_Oxy_3"/>
    <property type="match status" value="1"/>
</dbReference>
<organism evidence="5 6">
    <name type="scientific">Streptomyces chisholmiae</name>
    <dbReference type="NCBI Taxonomy" id="3075540"/>
    <lineage>
        <taxon>Bacteria</taxon>
        <taxon>Bacillati</taxon>
        <taxon>Actinomycetota</taxon>
        <taxon>Actinomycetes</taxon>
        <taxon>Kitasatosporales</taxon>
        <taxon>Streptomycetaceae</taxon>
        <taxon>Streptomyces</taxon>
    </lineage>
</organism>
<dbReference type="SMART" id="SM00702">
    <property type="entry name" value="P4Hc"/>
    <property type="match status" value="1"/>
</dbReference>
<keyword evidence="3" id="KW-0560">Oxidoreductase</keyword>
<feature type="domain" description="Prolyl 4-hydroxylase alpha subunit" evidence="4">
    <location>
        <begin position="8"/>
        <end position="213"/>
    </location>
</feature>
<evidence type="ECO:0000313" key="6">
    <source>
        <dbReference type="Proteomes" id="UP001183410"/>
    </source>
</evidence>
<keyword evidence="2" id="KW-0223">Dioxygenase</keyword>
<proteinExistence type="predicted"/>
<comment type="cofactor">
    <cofactor evidence="1">
        <name>L-ascorbate</name>
        <dbReference type="ChEBI" id="CHEBI:38290"/>
    </cofactor>
</comment>
<dbReference type="InterPro" id="IPR006620">
    <property type="entry name" value="Pro_4_hyd_alph"/>
</dbReference>
<protein>
    <submittedName>
        <fullName evidence="5">2OG-Fe(II) oxygenase</fullName>
    </submittedName>
</protein>
<dbReference type="InterPro" id="IPR044862">
    <property type="entry name" value="Pro_4_hyd_alph_FE2OG_OXY"/>
</dbReference>
<dbReference type="EMBL" id="JAVREO010000007">
    <property type="protein sequence ID" value="MDT0267446.1"/>
    <property type="molecule type" value="Genomic_DNA"/>
</dbReference>
<comment type="caution">
    <text evidence="5">The sequence shown here is derived from an EMBL/GenBank/DDBJ whole genome shotgun (WGS) entry which is preliminary data.</text>
</comment>
<evidence type="ECO:0000259" key="4">
    <source>
        <dbReference type="SMART" id="SM00702"/>
    </source>
</evidence>
<name>A0ABU2JR47_9ACTN</name>